<name>A0A0P0WW19_ORYSJ</name>
<feature type="region of interest" description="Disordered" evidence="1">
    <location>
        <begin position="1"/>
        <end position="57"/>
    </location>
</feature>
<accession>A0A0P0WW19</accession>
<reference evidence="3" key="1">
    <citation type="journal article" date="2005" name="Nature">
        <title>The map-based sequence of the rice genome.</title>
        <authorList>
            <consortium name="International rice genome sequencing project (IRGSP)"/>
            <person name="Matsumoto T."/>
            <person name="Wu J."/>
            <person name="Kanamori H."/>
            <person name="Katayose Y."/>
            <person name="Fujisawa M."/>
            <person name="Namiki N."/>
            <person name="Mizuno H."/>
            <person name="Yamamoto K."/>
            <person name="Antonio B.A."/>
            <person name="Baba T."/>
            <person name="Sakata K."/>
            <person name="Nagamura Y."/>
            <person name="Aoki H."/>
            <person name="Arikawa K."/>
            <person name="Arita K."/>
            <person name="Bito T."/>
            <person name="Chiden Y."/>
            <person name="Fujitsuka N."/>
            <person name="Fukunaka R."/>
            <person name="Hamada M."/>
            <person name="Harada C."/>
            <person name="Hayashi A."/>
            <person name="Hijishita S."/>
            <person name="Honda M."/>
            <person name="Hosokawa S."/>
            <person name="Ichikawa Y."/>
            <person name="Idonuma A."/>
            <person name="Iijima M."/>
            <person name="Ikeda M."/>
            <person name="Ikeno M."/>
            <person name="Ito K."/>
            <person name="Ito S."/>
            <person name="Ito T."/>
            <person name="Ito Y."/>
            <person name="Ito Y."/>
            <person name="Iwabuchi A."/>
            <person name="Kamiya K."/>
            <person name="Karasawa W."/>
            <person name="Kurita K."/>
            <person name="Katagiri S."/>
            <person name="Kikuta A."/>
            <person name="Kobayashi H."/>
            <person name="Kobayashi N."/>
            <person name="Machita K."/>
            <person name="Maehara T."/>
            <person name="Masukawa M."/>
            <person name="Mizubayashi T."/>
            <person name="Mukai Y."/>
            <person name="Nagasaki H."/>
            <person name="Nagata Y."/>
            <person name="Naito S."/>
            <person name="Nakashima M."/>
            <person name="Nakama Y."/>
            <person name="Nakamichi Y."/>
            <person name="Nakamura M."/>
            <person name="Meguro A."/>
            <person name="Negishi M."/>
            <person name="Ohta I."/>
            <person name="Ohta T."/>
            <person name="Okamoto M."/>
            <person name="Ono N."/>
            <person name="Saji S."/>
            <person name="Sakaguchi M."/>
            <person name="Sakai K."/>
            <person name="Shibata M."/>
            <person name="Shimokawa T."/>
            <person name="Song J."/>
            <person name="Takazaki Y."/>
            <person name="Terasawa K."/>
            <person name="Tsugane M."/>
            <person name="Tsuji K."/>
            <person name="Ueda S."/>
            <person name="Waki K."/>
            <person name="Yamagata H."/>
            <person name="Yamamoto M."/>
            <person name="Yamamoto S."/>
            <person name="Yamane H."/>
            <person name="Yoshiki S."/>
            <person name="Yoshihara R."/>
            <person name="Yukawa K."/>
            <person name="Zhong H."/>
            <person name="Yano M."/>
            <person name="Yuan Q."/>
            <person name="Ouyang S."/>
            <person name="Liu J."/>
            <person name="Jones K.M."/>
            <person name="Gansberger K."/>
            <person name="Moffat K."/>
            <person name="Hill J."/>
            <person name="Bera J."/>
            <person name="Fadrosh D."/>
            <person name="Jin S."/>
            <person name="Johri S."/>
            <person name="Kim M."/>
            <person name="Overton L."/>
            <person name="Reardon M."/>
            <person name="Tsitrin T."/>
            <person name="Vuong H."/>
            <person name="Weaver B."/>
            <person name="Ciecko A."/>
            <person name="Tallon L."/>
            <person name="Jackson J."/>
            <person name="Pai G."/>
            <person name="Aken S.V."/>
            <person name="Utterback T."/>
            <person name="Reidmuller S."/>
            <person name="Feldblyum T."/>
            <person name="Hsiao J."/>
            <person name="Zismann V."/>
            <person name="Iobst S."/>
            <person name="de Vazeille A.R."/>
            <person name="Buell C.R."/>
            <person name="Ying K."/>
            <person name="Li Y."/>
            <person name="Lu T."/>
            <person name="Huang Y."/>
            <person name="Zhao Q."/>
            <person name="Feng Q."/>
            <person name="Zhang L."/>
            <person name="Zhu J."/>
            <person name="Weng Q."/>
            <person name="Mu J."/>
            <person name="Lu Y."/>
            <person name="Fan D."/>
            <person name="Liu Y."/>
            <person name="Guan J."/>
            <person name="Zhang Y."/>
            <person name="Yu S."/>
            <person name="Liu X."/>
            <person name="Zhang Y."/>
            <person name="Hong G."/>
            <person name="Han B."/>
            <person name="Choisne N."/>
            <person name="Demange N."/>
            <person name="Orjeda G."/>
            <person name="Samain S."/>
            <person name="Cattolico L."/>
            <person name="Pelletier E."/>
            <person name="Couloux A."/>
            <person name="Segurens B."/>
            <person name="Wincker P."/>
            <person name="D'Hont A."/>
            <person name="Scarpelli C."/>
            <person name="Weissenbach J."/>
            <person name="Salanoubat M."/>
            <person name="Quetier F."/>
            <person name="Yu Y."/>
            <person name="Kim H.R."/>
            <person name="Rambo T."/>
            <person name="Currie J."/>
            <person name="Collura K."/>
            <person name="Luo M."/>
            <person name="Yang T."/>
            <person name="Ammiraju J.S.S."/>
            <person name="Engler F."/>
            <person name="Soderlund C."/>
            <person name="Wing R.A."/>
            <person name="Palmer L.E."/>
            <person name="de la Bastide M."/>
            <person name="Spiegel L."/>
            <person name="Nascimento L."/>
            <person name="Zutavern T."/>
            <person name="O'Shaughnessy A."/>
            <person name="Dike S."/>
            <person name="Dedhia N."/>
            <person name="Preston R."/>
            <person name="Balija V."/>
            <person name="McCombie W.R."/>
            <person name="Chow T."/>
            <person name="Chen H."/>
            <person name="Chung M."/>
            <person name="Chen C."/>
            <person name="Shaw J."/>
            <person name="Wu H."/>
            <person name="Hsiao K."/>
            <person name="Chao Y."/>
            <person name="Chu M."/>
            <person name="Cheng C."/>
            <person name="Hour A."/>
            <person name="Lee P."/>
            <person name="Lin S."/>
            <person name="Lin Y."/>
            <person name="Liou J."/>
            <person name="Liu S."/>
            <person name="Hsing Y."/>
            <person name="Raghuvanshi S."/>
            <person name="Mohanty A."/>
            <person name="Bharti A.K."/>
            <person name="Gaur A."/>
            <person name="Gupta V."/>
            <person name="Kumar D."/>
            <person name="Ravi V."/>
            <person name="Vij S."/>
            <person name="Kapur A."/>
            <person name="Khurana P."/>
            <person name="Khurana P."/>
            <person name="Khurana J.P."/>
            <person name="Tyagi A.K."/>
            <person name="Gaikwad K."/>
            <person name="Singh A."/>
            <person name="Dalal V."/>
            <person name="Srivastava S."/>
            <person name="Dixit A."/>
            <person name="Pal A.K."/>
            <person name="Ghazi I.A."/>
            <person name="Yadav M."/>
            <person name="Pandit A."/>
            <person name="Bhargava A."/>
            <person name="Sureshbabu K."/>
            <person name="Batra K."/>
            <person name="Sharma T.R."/>
            <person name="Mohapatra T."/>
            <person name="Singh N.K."/>
            <person name="Messing J."/>
            <person name="Nelson A.B."/>
            <person name="Fuks G."/>
            <person name="Kavchok S."/>
            <person name="Keizer G."/>
            <person name="Linton E."/>
            <person name="Llaca V."/>
            <person name="Song R."/>
            <person name="Tanyolac B."/>
            <person name="Young S."/>
            <person name="Ho-Il K."/>
            <person name="Hahn J.H."/>
            <person name="Sangsakoo G."/>
            <person name="Vanavichit A."/>
            <person name="de Mattos Luiz.A.T."/>
            <person name="Zimmer P.D."/>
            <person name="Malone G."/>
            <person name="Dellagostin O."/>
            <person name="de Oliveira A.C."/>
            <person name="Bevan M."/>
            <person name="Bancroft I."/>
            <person name="Minx P."/>
            <person name="Cordum H."/>
            <person name="Wilson R."/>
            <person name="Cheng Z."/>
            <person name="Jin W."/>
            <person name="Jiang J."/>
            <person name="Leong S.A."/>
            <person name="Iwama H."/>
            <person name="Gojobori T."/>
            <person name="Itoh T."/>
            <person name="Niimura Y."/>
            <person name="Fujii Y."/>
            <person name="Habara T."/>
            <person name="Sakai H."/>
            <person name="Sato Y."/>
            <person name="Wilson G."/>
            <person name="Kumar K."/>
            <person name="McCouch S."/>
            <person name="Juretic N."/>
            <person name="Hoen D."/>
            <person name="Wright S."/>
            <person name="Bruskiewich R."/>
            <person name="Bureau T."/>
            <person name="Miyao A."/>
            <person name="Hirochika H."/>
            <person name="Nishikawa T."/>
            <person name="Kadowaki K."/>
            <person name="Sugiura M."/>
            <person name="Burr B."/>
            <person name="Sasaki T."/>
        </authorList>
    </citation>
    <scope>NUCLEOTIDE SEQUENCE [LARGE SCALE GENOMIC DNA]</scope>
    <source>
        <strain evidence="3">cv. Nipponbare</strain>
    </source>
</reference>
<protein>
    <submittedName>
        <fullName evidence="2">Os06g0328850 protein</fullName>
    </submittedName>
</protein>
<reference evidence="2 3" key="3">
    <citation type="journal article" date="2013" name="Rice">
        <title>Improvement of the Oryza sativa Nipponbare reference genome using next generation sequence and optical map data.</title>
        <authorList>
            <person name="Kawahara Y."/>
            <person name="de la Bastide M."/>
            <person name="Hamilton J.P."/>
            <person name="Kanamori H."/>
            <person name="McCombie W.R."/>
            <person name="Ouyang S."/>
            <person name="Schwartz D.C."/>
            <person name="Tanaka T."/>
            <person name="Wu J."/>
            <person name="Zhou S."/>
            <person name="Childs K.L."/>
            <person name="Davidson R.M."/>
            <person name="Lin H."/>
            <person name="Quesada-Ocampo L."/>
            <person name="Vaillancourt B."/>
            <person name="Sakai H."/>
            <person name="Lee S.S."/>
            <person name="Kim J."/>
            <person name="Numa H."/>
            <person name="Itoh T."/>
            <person name="Buell C.R."/>
            <person name="Matsumoto T."/>
        </authorList>
    </citation>
    <scope>NUCLEOTIDE SEQUENCE [LARGE SCALE GENOMIC DNA]</scope>
    <source>
        <strain evidence="3">cv. Nipponbare</strain>
    </source>
</reference>
<reference evidence="2 3" key="2">
    <citation type="journal article" date="2013" name="Plant Cell Physiol.">
        <title>Rice Annotation Project Database (RAP-DB): an integrative and interactive database for rice genomics.</title>
        <authorList>
            <person name="Sakai H."/>
            <person name="Lee S.S."/>
            <person name="Tanaka T."/>
            <person name="Numa H."/>
            <person name="Kim J."/>
            <person name="Kawahara Y."/>
            <person name="Wakimoto H."/>
            <person name="Yang C.C."/>
            <person name="Iwamoto M."/>
            <person name="Abe T."/>
            <person name="Yamada Y."/>
            <person name="Muto A."/>
            <person name="Inokuchi H."/>
            <person name="Ikemura T."/>
            <person name="Matsumoto T."/>
            <person name="Sasaki T."/>
            <person name="Itoh T."/>
        </authorList>
    </citation>
    <scope>NUCLEOTIDE SEQUENCE [LARGE SCALE GENOMIC DNA]</scope>
    <source>
        <strain evidence="3">cv. Nipponbare</strain>
    </source>
</reference>
<proteinExistence type="predicted"/>
<evidence type="ECO:0000256" key="1">
    <source>
        <dbReference type="SAM" id="MobiDB-lite"/>
    </source>
</evidence>
<dbReference type="InParanoid" id="A0A0P0WW19"/>
<gene>
    <name evidence="2" type="ordered locus">Os06g0328850</name>
    <name evidence="2" type="ORF">OSNPB_060328850</name>
</gene>
<feature type="region of interest" description="Disordered" evidence="1">
    <location>
        <begin position="78"/>
        <end position="114"/>
    </location>
</feature>
<organism evidence="2 3">
    <name type="scientific">Oryza sativa subsp. japonica</name>
    <name type="common">Rice</name>
    <dbReference type="NCBI Taxonomy" id="39947"/>
    <lineage>
        <taxon>Eukaryota</taxon>
        <taxon>Viridiplantae</taxon>
        <taxon>Streptophyta</taxon>
        <taxon>Embryophyta</taxon>
        <taxon>Tracheophyta</taxon>
        <taxon>Spermatophyta</taxon>
        <taxon>Magnoliopsida</taxon>
        <taxon>Liliopsida</taxon>
        <taxon>Poales</taxon>
        <taxon>Poaceae</taxon>
        <taxon>BOP clade</taxon>
        <taxon>Oryzoideae</taxon>
        <taxon>Oryzeae</taxon>
        <taxon>Oryzinae</taxon>
        <taxon>Oryza</taxon>
        <taxon>Oryza sativa</taxon>
    </lineage>
</organism>
<dbReference type="Gramene" id="Os06t0328850-00">
    <property type="protein sequence ID" value="Os06t0328850-00"/>
    <property type="gene ID" value="Os06g0328850"/>
</dbReference>
<dbReference type="Proteomes" id="UP000059680">
    <property type="component" value="Chromosome 6"/>
</dbReference>
<feature type="compositionally biased region" description="Gly residues" evidence="1">
    <location>
        <begin position="102"/>
        <end position="114"/>
    </location>
</feature>
<feature type="compositionally biased region" description="Low complexity" evidence="1">
    <location>
        <begin position="30"/>
        <end position="49"/>
    </location>
</feature>
<sequence>MPARRRRTCAGRPGTRPSGRTAPPPCRTDGAPACLGPAPAAARAGSASSSPPPSRRRWWLGPWRCQSSWWQRRWRGRKRQYQRWVSGGGGGMGRRRGRRGGGRGAGRGGAARAP</sequence>
<dbReference type="PaxDb" id="39947-A0A0P0WW19"/>
<dbReference type="EMBL" id="AP014962">
    <property type="protein sequence ID" value="BAS97544.1"/>
    <property type="molecule type" value="Genomic_DNA"/>
</dbReference>
<evidence type="ECO:0000313" key="2">
    <source>
        <dbReference type="EMBL" id="BAS97544.1"/>
    </source>
</evidence>
<keyword evidence="3" id="KW-1185">Reference proteome</keyword>
<dbReference type="AlphaFoldDB" id="A0A0P0WW19"/>
<evidence type="ECO:0000313" key="3">
    <source>
        <dbReference type="Proteomes" id="UP000059680"/>
    </source>
</evidence>